<name>A0A6N6MY70_9HYPH</name>
<dbReference type="Proteomes" id="UP000441523">
    <property type="component" value="Unassembled WGS sequence"/>
</dbReference>
<protein>
    <submittedName>
        <fullName evidence="2">Catalase</fullName>
    </submittedName>
</protein>
<comment type="caution">
    <text evidence="2">The sequence shown here is derived from an EMBL/GenBank/DDBJ whole genome shotgun (WGS) entry which is preliminary data.</text>
</comment>
<dbReference type="InterPro" id="IPR054189">
    <property type="entry name" value="DUF6894"/>
</dbReference>
<dbReference type="EMBL" id="VZZJ01000005">
    <property type="protein sequence ID" value="KAB1074272.1"/>
    <property type="molecule type" value="Genomic_DNA"/>
</dbReference>
<proteinExistence type="predicted"/>
<reference evidence="2 3" key="1">
    <citation type="submission" date="2019-09" db="EMBL/GenBank/DDBJ databases">
        <title>YIM 132548 draft genome.</title>
        <authorList>
            <person name="Jiang L."/>
        </authorList>
    </citation>
    <scope>NUCLEOTIDE SEQUENCE [LARGE SCALE GENOMIC DNA]</scope>
    <source>
        <strain evidence="2 3">YIM 132548</strain>
    </source>
</reference>
<evidence type="ECO:0000313" key="3">
    <source>
        <dbReference type="Proteomes" id="UP000441523"/>
    </source>
</evidence>
<organism evidence="2 3">
    <name type="scientific">Methylobacterium planeticum</name>
    <dbReference type="NCBI Taxonomy" id="2615211"/>
    <lineage>
        <taxon>Bacteria</taxon>
        <taxon>Pseudomonadati</taxon>
        <taxon>Pseudomonadota</taxon>
        <taxon>Alphaproteobacteria</taxon>
        <taxon>Hyphomicrobiales</taxon>
        <taxon>Methylobacteriaceae</taxon>
        <taxon>Methylobacterium</taxon>
    </lineage>
</organism>
<feature type="domain" description="DUF6894" evidence="1">
    <location>
        <begin position="3"/>
        <end position="70"/>
    </location>
</feature>
<dbReference type="AlphaFoldDB" id="A0A6N6MY70"/>
<evidence type="ECO:0000313" key="2">
    <source>
        <dbReference type="EMBL" id="KAB1074272.1"/>
    </source>
</evidence>
<sequence length="155" mass="16887">MARVFFNIRLDDAYLPERTGQCVAGIEEARAVARTIIRALVAQHGGEPRLLNAAIAVTDEAGAPVFDLSFFEAIYVPVAPPDRPAPVQPAGGPEARVPPARALKARTQRHGLQAPLSGVRRRLGPLRRMLKARWAEAGERLRGIPWRPPFAFPGS</sequence>
<keyword evidence="3" id="KW-1185">Reference proteome</keyword>
<gene>
    <name evidence="2" type="ORF">F6X51_07765</name>
</gene>
<dbReference type="RefSeq" id="WP_150962669.1">
    <property type="nucleotide sequence ID" value="NZ_VZZJ01000005.1"/>
</dbReference>
<accession>A0A6N6MY70</accession>
<dbReference type="Pfam" id="PF21834">
    <property type="entry name" value="DUF6894"/>
    <property type="match status" value="1"/>
</dbReference>
<evidence type="ECO:0000259" key="1">
    <source>
        <dbReference type="Pfam" id="PF21834"/>
    </source>
</evidence>